<evidence type="ECO:0000313" key="3">
    <source>
        <dbReference type="Proteomes" id="UP001595840"/>
    </source>
</evidence>
<dbReference type="InterPro" id="IPR010865">
    <property type="entry name" value="DUF1499"/>
</dbReference>
<keyword evidence="1" id="KW-0472">Membrane</keyword>
<evidence type="ECO:0000313" key="2">
    <source>
        <dbReference type="EMBL" id="MFC4361933.1"/>
    </source>
</evidence>
<proteinExistence type="predicted"/>
<gene>
    <name evidence="2" type="ORF">ACFOX3_06465</name>
</gene>
<dbReference type="Pfam" id="PF07386">
    <property type="entry name" value="DUF1499"/>
    <property type="match status" value="1"/>
</dbReference>
<feature type="transmembrane region" description="Helical" evidence="1">
    <location>
        <begin position="44"/>
        <end position="64"/>
    </location>
</feature>
<evidence type="ECO:0000256" key="1">
    <source>
        <dbReference type="SAM" id="Phobius"/>
    </source>
</evidence>
<keyword evidence="1" id="KW-0812">Transmembrane</keyword>
<keyword evidence="1" id="KW-1133">Transmembrane helix</keyword>
<name>A0ABV8V230_9GAMM</name>
<comment type="caution">
    <text evidence="2">The sequence shown here is derived from an EMBL/GenBank/DDBJ whole genome shotgun (WGS) entry which is preliminary data.</text>
</comment>
<organism evidence="2 3">
    <name type="scientific">Simiduia curdlanivorans</name>
    <dbReference type="NCBI Taxonomy" id="1492769"/>
    <lineage>
        <taxon>Bacteria</taxon>
        <taxon>Pseudomonadati</taxon>
        <taxon>Pseudomonadota</taxon>
        <taxon>Gammaproteobacteria</taxon>
        <taxon>Cellvibrionales</taxon>
        <taxon>Cellvibrionaceae</taxon>
        <taxon>Simiduia</taxon>
    </lineage>
</organism>
<sequence length="243" mass="26675">MNKPWMRWLLWIQVGLLVVLLLSMLANKFALVEFKLAFLTFYKAIQVVILVSALGLVGLIVAWWRKQTASIRPALFTVLLGLAPVLMVLAIVGQGLKVPAIHNITTDLQNPPEFVLAYENRAEGLNSLDAPSDAVRDMQRDYYPQLGSLTLAHTPAQSFELALAACKGLGLEVTHSDQSTGHIEAIEETLFFGFKDDVVIRVMPVEAGSQIDLRSVSRVGRSDLGANAKRIERILAAIKSSAQ</sequence>
<dbReference type="Proteomes" id="UP001595840">
    <property type="component" value="Unassembled WGS sequence"/>
</dbReference>
<keyword evidence="3" id="KW-1185">Reference proteome</keyword>
<protein>
    <submittedName>
        <fullName evidence="2">DUF1499 domain-containing protein</fullName>
    </submittedName>
</protein>
<feature type="transmembrane region" description="Helical" evidence="1">
    <location>
        <begin position="76"/>
        <end position="96"/>
    </location>
</feature>
<accession>A0ABV8V230</accession>
<reference evidence="3" key="1">
    <citation type="journal article" date="2019" name="Int. J. Syst. Evol. Microbiol.">
        <title>The Global Catalogue of Microorganisms (GCM) 10K type strain sequencing project: providing services to taxonomists for standard genome sequencing and annotation.</title>
        <authorList>
            <consortium name="The Broad Institute Genomics Platform"/>
            <consortium name="The Broad Institute Genome Sequencing Center for Infectious Disease"/>
            <person name="Wu L."/>
            <person name="Ma J."/>
        </authorList>
    </citation>
    <scope>NUCLEOTIDE SEQUENCE [LARGE SCALE GENOMIC DNA]</scope>
    <source>
        <strain evidence="3">CECT 8570</strain>
    </source>
</reference>
<dbReference type="RefSeq" id="WP_290264090.1">
    <property type="nucleotide sequence ID" value="NZ_JAUFQG010000006.1"/>
</dbReference>
<dbReference type="EMBL" id="JBHSCX010000004">
    <property type="protein sequence ID" value="MFC4361933.1"/>
    <property type="molecule type" value="Genomic_DNA"/>
</dbReference>